<keyword evidence="6" id="KW-1185">Reference proteome</keyword>
<dbReference type="InterPro" id="IPR037923">
    <property type="entry name" value="HTH-like"/>
</dbReference>
<name>A0ABV1ALQ7_9FIRM</name>
<gene>
    <name evidence="5" type="ORF">WMO75_10150</name>
</gene>
<dbReference type="Proteomes" id="UP001446032">
    <property type="component" value="Unassembled WGS sequence"/>
</dbReference>
<evidence type="ECO:0000313" key="5">
    <source>
        <dbReference type="EMBL" id="MEQ2358691.1"/>
    </source>
</evidence>
<proteinExistence type="predicted"/>
<dbReference type="Gene3D" id="2.60.120.10">
    <property type="entry name" value="Jelly Rolls"/>
    <property type="match status" value="1"/>
</dbReference>
<dbReference type="RefSeq" id="WP_118699188.1">
    <property type="nucleotide sequence ID" value="NZ_JBBMEI010000028.1"/>
</dbReference>
<dbReference type="Pfam" id="PF02311">
    <property type="entry name" value="AraC_binding"/>
    <property type="match status" value="1"/>
</dbReference>
<keyword evidence="2" id="KW-0238">DNA-binding</keyword>
<protein>
    <submittedName>
        <fullName evidence="5">AraC family transcriptional regulator</fullName>
    </submittedName>
</protein>
<evidence type="ECO:0000256" key="2">
    <source>
        <dbReference type="ARBA" id="ARBA00023125"/>
    </source>
</evidence>
<dbReference type="SUPFAM" id="SSF46689">
    <property type="entry name" value="Homeodomain-like"/>
    <property type="match status" value="1"/>
</dbReference>
<keyword evidence="1" id="KW-0805">Transcription regulation</keyword>
<evidence type="ECO:0000259" key="4">
    <source>
        <dbReference type="PROSITE" id="PS01124"/>
    </source>
</evidence>
<dbReference type="InterPro" id="IPR009057">
    <property type="entry name" value="Homeodomain-like_sf"/>
</dbReference>
<dbReference type="SMART" id="SM00342">
    <property type="entry name" value="HTH_ARAC"/>
    <property type="match status" value="1"/>
</dbReference>
<dbReference type="PANTHER" id="PTHR43280">
    <property type="entry name" value="ARAC-FAMILY TRANSCRIPTIONAL REGULATOR"/>
    <property type="match status" value="1"/>
</dbReference>
<dbReference type="InterPro" id="IPR018060">
    <property type="entry name" value="HTH_AraC"/>
</dbReference>
<dbReference type="EMBL" id="JBBMEI010000028">
    <property type="protein sequence ID" value="MEQ2358691.1"/>
    <property type="molecule type" value="Genomic_DNA"/>
</dbReference>
<dbReference type="PROSITE" id="PS01124">
    <property type="entry name" value="HTH_ARAC_FAMILY_2"/>
    <property type="match status" value="1"/>
</dbReference>
<sequence length="301" mass="35250">MAYQSVSLDQELFIKSIYTIHYYEYQNDFHFDGERHDFWEFQCVDTGAAEVVTDNGCHTLSRGQVIFHRPNEFHTLKATGKTAPSIIVISFSCDSPCMEFFENKILTFSETERSILGRIIAEARNCFETPLDDPYLEQMIKKPEISFGSQQLLTLYLEELLIHVIRRYTIAHYSASAGIYDPCQTTSDTCRKIIHYLEQHVRETLTIQDISRNNMIGRSQLQKLFREEYQCGVIEFFSRMKIDFAKQLIRENEMNFTQISDFLSYSSIHYFSRQFKKLSGMTPTEYATSIKALSERPQRQN</sequence>
<dbReference type="Pfam" id="PF12833">
    <property type="entry name" value="HTH_18"/>
    <property type="match status" value="1"/>
</dbReference>
<comment type="caution">
    <text evidence="5">The sequence shown here is derived from an EMBL/GenBank/DDBJ whole genome shotgun (WGS) entry which is preliminary data.</text>
</comment>
<dbReference type="InterPro" id="IPR003313">
    <property type="entry name" value="AraC-bd"/>
</dbReference>
<dbReference type="InterPro" id="IPR014710">
    <property type="entry name" value="RmlC-like_jellyroll"/>
</dbReference>
<accession>A0ABV1ALQ7</accession>
<organism evidence="5 6">
    <name type="scientific">Blautia intestinihominis</name>
    <dbReference type="NCBI Taxonomy" id="3133152"/>
    <lineage>
        <taxon>Bacteria</taxon>
        <taxon>Bacillati</taxon>
        <taxon>Bacillota</taxon>
        <taxon>Clostridia</taxon>
        <taxon>Lachnospirales</taxon>
        <taxon>Lachnospiraceae</taxon>
        <taxon>Blautia</taxon>
    </lineage>
</organism>
<feature type="domain" description="HTH araC/xylS-type" evidence="4">
    <location>
        <begin position="191"/>
        <end position="289"/>
    </location>
</feature>
<evidence type="ECO:0000256" key="1">
    <source>
        <dbReference type="ARBA" id="ARBA00023015"/>
    </source>
</evidence>
<evidence type="ECO:0000256" key="3">
    <source>
        <dbReference type="ARBA" id="ARBA00023163"/>
    </source>
</evidence>
<dbReference type="SUPFAM" id="SSF51215">
    <property type="entry name" value="Regulatory protein AraC"/>
    <property type="match status" value="1"/>
</dbReference>
<keyword evidence="3" id="KW-0804">Transcription</keyword>
<dbReference type="Gene3D" id="1.10.10.60">
    <property type="entry name" value="Homeodomain-like"/>
    <property type="match status" value="1"/>
</dbReference>
<evidence type="ECO:0000313" key="6">
    <source>
        <dbReference type="Proteomes" id="UP001446032"/>
    </source>
</evidence>
<dbReference type="PANTHER" id="PTHR43280:SF28">
    <property type="entry name" value="HTH-TYPE TRANSCRIPTIONAL ACTIVATOR RHAS"/>
    <property type="match status" value="1"/>
</dbReference>
<reference evidence="5 6" key="1">
    <citation type="submission" date="2024-03" db="EMBL/GenBank/DDBJ databases">
        <title>Human intestinal bacterial collection.</title>
        <authorList>
            <person name="Pauvert C."/>
            <person name="Hitch T.C.A."/>
            <person name="Clavel T."/>
        </authorList>
    </citation>
    <scope>NUCLEOTIDE SEQUENCE [LARGE SCALE GENOMIC DNA]</scope>
    <source>
        <strain evidence="5 6">CLA-AA-H95</strain>
    </source>
</reference>